<keyword evidence="12" id="KW-0031">Aminopeptidase</keyword>
<dbReference type="SUPFAM" id="SSF53092">
    <property type="entry name" value="Creatinase/prolidase N-terminal domain"/>
    <property type="match status" value="1"/>
</dbReference>
<comment type="cofactor">
    <cofactor evidence="2">
        <name>Mn(2+)</name>
        <dbReference type="ChEBI" id="CHEBI:29035"/>
    </cofactor>
</comment>
<evidence type="ECO:0000256" key="6">
    <source>
        <dbReference type="ARBA" id="ARBA00022723"/>
    </source>
</evidence>
<comment type="caution">
    <text evidence="12">The sequence shown here is derived from an EMBL/GenBank/DDBJ whole genome shotgun (WGS) entry which is preliminary data.</text>
</comment>
<keyword evidence="5" id="KW-0645">Protease</keyword>
<keyword evidence="13" id="KW-1185">Reference proteome</keyword>
<evidence type="ECO:0000256" key="8">
    <source>
        <dbReference type="ARBA" id="ARBA00023049"/>
    </source>
</evidence>
<evidence type="ECO:0000259" key="11">
    <source>
        <dbReference type="SMART" id="SM01011"/>
    </source>
</evidence>
<evidence type="ECO:0000256" key="5">
    <source>
        <dbReference type="ARBA" id="ARBA00022670"/>
    </source>
</evidence>
<sequence length="466" mass="52096">MFSKETYINRRNELKNKINNGIVLITGNNDAPMNYKSNTYHFRQDSTFLYFFGIDLQNLAGVIDIDNNEEILFGDDYTIDDIIWMGPQTSLKDKAAGAGIEKTRPFAELFEYIRDAAAKKRTIHFTPPYRGENIMLLADLLNIHHREVEKNASLELTKACIDLRSIKEPCEIEEMERHMSTAWEMHTTAMRMARPGISEQEITGAIEGVSMSGGGMVSFPVICSVRGETLHNHYHGNTLKEGDLLLTDAGSESPLHYATDHTRTTPVSGKFTETQRQVYQIVLDANNKAREATRPGVPYRDVHLLACKVIASGLKELGLMKGDPDEAVNAGAHALFMPHGLGHMIGLDVHDMEDYDDTLVGYDDEIKRSSQFGLAALRLGRRLQPGFTITNEPGIYFIPALIDNWKAENKFPQFLNYEKIEAFKGFGGIRLEDDILVTGDGCRILGERIPITIEEVEAIAGKGAVK</sequence>
<keyword evidence="7" id="KW-0378">Hydrolase</keyword>
<dbReference type="GO" id="GO:0006508">
    <property type="term" value="P:proteolysis"/>
    <property type="evidence" value="ECO:0007669"/>
    <property type="project" value="UniProtKB-KW"/>
</dbReference>
<proteinExistence type="inferred from homology"/>
<evidence type="ECO:0000256" key="4">
    <source>
        <dbReference type="ARBA" id="ARBA00012574"/>
    </source>
</evidence>
<dbReference type="SMART" id="SM01011">
    <property type="entry name" value="AMP_N"/>
    <property type="match status" value="1"/>
</dbReference>
<dbReference type="InterPro" id="IPR029149">
    <property type="entry name" value="Creatin/AminoP/Spt16_N"/>
</dbReference>
<dbReference type="Gene3D" id="3.90.230.10">
    <property type="entry name" value="Creatinase/methionine aminopeptidase superfamily"/>
    <property type="match status" value="1"/>
</dbReference>
<dbReference type="InterPro" id="IPR007865">
    <property type="entry name" value="Aminopep_P_N"/>
</dbReference>
<accession>A0A368VEY1</accession>
<dbReference type="GO" id="GO:0070006">
    <property type="term" value="F:metalloaminopeptidase activity"/>
    <property type="evidence" value="ECO:0007669"/>
    <property type="project" value="InterPro"/>
</dbReference>
<keyword evidence="9" id="KW-0464">Manganese</keyword>
<evidence type="ECO:0000256" key="10">
    <source>
        <dbReference type="RuleBase" id="RU000590"/>
    </source>
</evidence>
<feature type="domain" description="Aminopeptidase P N-terminal" evidence="11">
    <location>
        <begin position="2"/>
        <end position="132"/>
    </location>
</feature>
<dbReference type="Pfam" id="PF00557">
    <property type="entry name" value="Peptidase_M24"/>
    <property type="match status" value="1"/>
</dbReference>
<keyword evidence="6 10" id="KW-0479">Metal-binding</keyword>
<evidence type="ECO:0000256" key="1">
    <source>
        <dbReference type="ARBA" id="ARBA00001424"/>
    </source>
</evidence>
<dbReference type="RefSeq" id="WP_114436606.1">
    <property type="nucleotide sequence ID" value="NZ_QPIZ01000005.1"/>
</dbReference>
<dbReference type="InterPro" id="IPR000994">
    <property type="entry name" value="Pept_M24"/>
</dbReference>
<keyword evidence="8" id="KW-0482">Metalloprotease</keyword>
<dbReference type="Pfam" id="PF05195">
    <property type="entry name" value="AMP_N"/>
    <property type="match status" value="1"/>
</dbReference>
<dbReference type="PANTHER" id="PTHR43226:SF4">
    <property type="entry name" value="XAA-PRO AMINOPEPTIDASE 3"/>
    <property type="match status" value="1"/>
</dbReference>
<dbReference type="PANTHER" id="PTHR43226">
    <property type="entry name" value="XAA-PRO AMINOPEPTIDASE 3"/>
    <property type="match status" value="1"/>
</dbReference>
<evidence type="ECO:0000256" key="3">
    <source>
        <dbReference type="ARBA" id="ARBA00008766"/>
    </source>
</evidence>
<dbReference type="SUPFAM" id="SSF55920">
    <property type="entry name" value="Creatinase/aminopeptidase"/>
    <property type="match status" value="1"/>
</dbReference>
<comment type="catalytic activity">
    <reaction evidence="1">
        <text>Release of any N-terminal amino acid, including proline, that is linked to proline, even from a dipeptide or tripeptide.</text>
        <dbReference type="EC" id="3.4.11.9"/>
    </reaction>
</comment>
<dbReference type="GO" id="GO:0005829">
    <property type="term" value="C:cytosol"/>
    <property type="evidence" value="ECO:0007669"/>
    <property type="project" value="TreeGrafter"/>
</dbReference>
<dbReference type="Gene3D" id="3.40.350.10">
    <property type="entry name" value="Creatinase/prolidase N-terminal domain"/>
    <property type="match status" value="1"/>
</dbReference>
<evidence type="ECO:0000256" key="9">
    <source>
        <dbReference type="ARBA" id="ARBA00023211"/>
    </source>
</evidence>
<name>A0A368VEY1_9BACT</name>
<evidence type="ECO:0000256" key="7">
    <source>
        <dbReference type="ARBA" id="ARBA00022801"/>
    </source>
</evidence>
<evidence type="ECO:0000313" key="13">
    <source>
        <dbReference type="Proteomes" id="UP000252733"/>
    </source>
</evidence>
<dbReference type="InterPro" id="IPR052433">
    <property type="entry name" value="X-Pro_dipept-like"/>
</dbReference>
<dbReference type="EC" id="3.4.11.9" evidence="4"/>
<reference evidence="12 13" key="1">
    <citation type="submission" date="2018-07" db="EMBL/GenBank/DDBJ databases">
        <title>Freshwater and sediment microbial communities from various areas in North America, analyzing microbe dynamics in response to fracking.</title>
        <authorList>
            <person name="Lamendella R."/>
        </authorList>
    </citation>
    <scope>NUCLEOTIDE SEQUENCE [LARGE SCALE GENOMIC DNA]</scope>
    <source>
        <strain evidence="12 13">160A</strain>
    </source>
</reference>
<dbReference type="CDD" id="cd01087">
    <property type="entry name" value="Prolidase"/>
    <property type="match status" value="1"/>
</dbReference>
<dbReference type="InterPro" id="IPR001131">
    <property type="entry name" value="Peptidase_M24B_aminopep-P_CS"/>
</dbReference>
<dbReference type="PROSITE" id="PS00491">
    <property type="entry name" value="PROLINE_PEPTIDASE"/>
    <property type="match status" value="1"/>
</dbReference>
<evidence type="ECO:0000256" key="2">
    <source>
        <dbReference type="ARBA" id="ARBA00001936"/>
    </source>
</evidence>
<organism evidence="12 13">
    <name type="scientific">Marinilabilia salmonicolor</name>
    <dbReference type="NCBI Taxonomy" id="989"/>
    <lineage>
        <taxon>Bacteria</taxon>
        <taxon>Pseudomonadati</taxon>
        <taxon>Bacteroidota</taxon>
        <taxon>Bacteroidia</taxon>
        <taxon>Marinilabiliales</taxon>
        <taxon>Marinilabiliaceae</taxon>
        <taxon>Marinilabilia</taxon>
    </lineage>
</organism>
<dbReference type="GO" id="GO:0030145">
    <property type="term" value="F:manganese ion binding"/>
    <property type="evidence" value="ECO:0007669"/>
    <property type="project" value="InterPro"/>
</dbReference>
<gene>
    <name evidence="12" type="ORF">DFO77_10569</name>
</gene>
<comment type="similarity">
    <text evidence="3 10">Belongs to the peptidase M24B family.</text>
</comment>
<protein>
    <recommendedName>
        <fullName evidence="4">Xaa-Pro aminopeptidase</fullName>
        <ecNumber evidence="4">3.4.11.9</ecNumber>
    </recommendedName>
</protein>
<dbReference type="AlphaFoldDB" id="A0A368VEY1"/>
<evidence type="ECO:0000313" key="12">
    <source>
        <dbReference type="EMBL" id="RCW37561.1"/>
    </source>
</evidence>
<dbReference type="EMBL" id="QPIZ01000005">
    <property type="protein sequence ID" value="RCW37561.1"/>
    <property type="molecule type" value="Genomic_DNA"/>
</dbReference>
<dbReference type="Proteomes" id="UP000252733">
    <property type="component" value="Unassembled WGS sequence"/>
</dbReference>
<dbReference type="InterPro" id="IPR036005">
    <property type="entry name" value="Creatinase/aminopeptidase-like"/>
</dbReference>